<dbReference type="CDD" id="cd09135">
    <property type="entry name" value="PLDc_PGS1_euk_1"/>
    <property type="match status" value="1"/>
</dbReference>
<evidence type="ECO:0000256" key="4">
    <source>
        <dbReference type="ARBA" id="ARBA00022516"/>
    </source>
</evidence>
<dbReference type="InterPro" id="IPR016270">
    <property type="entry name" value="PGS1"/>
</dbReference>
<keyword evidence="6" id="KW-0677">Repeat</keyword>
<evidence type="ECO:0000256" key="1">
    <source>
        <dbReference type="ARBA" id="ARBA00003537"/>
    </source>
</evidence>
<dbReference type="SMART" id="SM00155">
    <property type="entry name" value="PLDc"/>
    <property type="match status" value="2"/>
</dbReference>
<dbReference type="PROSITE" id="PS50035">
    <property type="entry name" value="PLD"/>
    <property type="match status" value="1"/>
</dbReference>
<keyword evidence="8 11" id="KW-0594">Phospholipid biosynthesis</keyword>
<feature type="domain" description="PLD phosphodiesterase" evidence="12">
    <location>
        <begin position="117"/>
        <end position="143"/>
    </location>
</feature>
<evidence type="ECO:0000256" key="2">
    <source>
        <dbReference type="ARBA" id="ARBA00005042"/>
    </source>
</evidence>
<comment type="function">
    <text evidence="1 11">Functions in the biosynthesis of the anionic phospholipids phosphatidylglycerol and cardiolipin.</text>
</comment>
<dbReference type="STRING" id="70415.A0A5S6QRB5"/>
<sequence>MEKLALAQSQIFKNSPFFCLNGNDVFVIRSPDEFFCKLKGLVGQAEDRICFASLYLGTGEKEEELVSCLLESFNRSSRLTGTILLDYCRACRGESLFHTPLLRNMWKRVLPERWNEIVGVQHMKVYVIDNGVIISGANLSADYFTNRQDRYILIKNAELADFYVELVNLIAALSFRLTSNGTVVLPDSCPEHPYRGSYSRFCDILKRDVQSLCKRWRSKQQNPVFFSFDTVVYPLIQLGAIGLHTDDQVITQFICDAEESGEYDLYLASGYFNPTRSYSDALFETCKRCHLLIASCQTNGFCGATGFSRQVPYIYLCYAYDFFKEVVRRGQQSRILLNEYERNGWTFHAKGIWLRGTRPNGQYCTVIGSSNFGCRSVFRDLESQLVMVTESVVLSRELQNECDGLFIRSTAEELLLKPVLPQRRGEVASDEVAVISVL</sequence>
<dbReference type="GO" id="GO:0032049">
    <property type="term" value="P:cardiolipin biosynthetic process"/>
    <property type="evidence" value="ECO:0007669"/>
    <property type="project" value="InterPro"/>
</dbReference>
<evidence type="ECO:0000256" key="9">
    <source>
        <dbReference type="ARBA" id="ARBA00023264"/>
    </source>
</evidence>
<dbReference type="PANTHER" id="PTHR12586">
    <property type="entry name" value="CDP-DIACYLGLYCEROL--SERINE O-PHOSPHATIDYLTRANSFERASE"/>
    <property type="match status" value="1"/>
</dbReference>
<dbReference type="AlphaFoldDB" id="A0A5S6QRB5"/>
<evidence type="ECO:0000256" key="10">
    <source>
        <dbReference type="ARBA" id="ARBA00048586"/>
    </source>
</evidence>
<keyword evidence="5 11" id="KW-0808">Transferase</keyword>
<proteinExistence type="inferred from homology"/>
<keyword evidence="11" id="KW-0067">ATP-binding</keyword>
<dbReference type="PANTHER" id="PTHR12586:SF1">
    <property type="entry name" value="CDP-DIACYLGLYCEROL--GLYCEROL-3-PHOSPHATE 3-PHOSPHATIDYLTRANSFERASE, MITOCHONDRIAL"/>
    <property type="match status" value="1"/>
</dbReference>
<dbReference type="UniPathway" id="UPA00084">
    <property type="reaction ID" value="UER00503"/>
</dbReference>
<keyword evidence="13" id="KW-1185">Reference proteome</keyword>
<comment type="catalytic activity">
    <reaction evidence="10 11">
        <text>a CDP-1,2-diacyl-sn-glycerol + sn-glycerol 3-phosphate = a 1,2-diacyl-sn-glycero-3-phospho-(1'-sn-glycero-3'-phosphate) + CMP + H(+)</text>
        <dbReference type="Rhea" id="RHEA:12593"/>
        <dbReference type="ChEBI" id="CHEBI:15378"/>
        <dbReference type="ChEBI" id="CHEBI:57597"/>
        <dbReference type="ChEBI" id="CHEBI:58332"/>
        <dbReference type="ChEBI" id="CHEBI:60110"/>
        <dbReference type="ChEBI" id="CHEBI:60377"/>
        <dbReference type="EC" id="2.7.8.5"/>
    </reaction>
</comment>
<keyword evidence="11" id="KW-0547">Nucleotide-binding</keyword>
<evidence type="ECO:0000256" key="6">
    <source>
        <dbReference type="ARBA" id="ARBA00022737"/>
    </source>
</evidence>
<protein>
    <recommendedName>
        <fullName evidence="11">CDP-diacylglycerol--glycerol-3-phosphate 3-phosphatidyltransferase</fullName>
        <ecNumber evidence="11">2.7.8.5</ecNumber>
    </recommendedName>
</protein>
<keyword evidence="9 11" id="KW-1208">Phospholipid metabolism</keyword>
<dbReference type="EC" id="2.7.8.5" evidence="11"/>
<dbReference type="GO" id="GO:0005739">
    <property type="term" value="C:mitochondrion"/>
    <property type="evidence" value="ECO:0007669"/>
    <property type="project" value="UniProtKB-SubCell"/>
</dbReference>
<keyword evidence="7 11" id="KW-0443">Lipid metabolism</keyword>
<comment type="similarity">
    <text evidence="3 11">Belongs to the CDP-alcohol phosphatidyltransferase class-II family.</text>
</comment>
<evidence type="ECO:0000256" key="5">
    <source>
        <dbReference type="ARBA" id="ARBA00022679"/>
    </source>
</evidence>
<dbReference type="GO" id="GO:0008444">
    <property type="term" value="F:CDP-diacylglycerol-glycerol-3-phosphate 3-phosphatidyltransferase activity"/>
    <property type="evidence" value="ECO:0007669"/>
    <property type="project" value="UniProtKB-EC"/>
</dbReference>
<dbReference type="Gene3D" id="3.30.870.10">
    <property type="entry name" value="Endonuclease Chain A"/>
    <property type="match status" value="2"/>
</dbReference>
<dbReference type="SUPFAM" id="SSF56024">
    <property type="entry name" value="Phospholipase D/nuclease"/>
    <property type="match status" value="1"/>
</dbReference>
<evidence type="ECO:0000256" key="8">
    <source>
        <dbReference type="ARBA" id="ARBA00023209"/>
    </source>
</evidence>
<evidence type="ECO:0000313" key="14">
    <source>
        <dbReference type="WBParaSite" id="TMUE_2000009699.1"/>
    </source>
</evidence>
<name>A0A5S6QRB5_TRIMR</name>
<organism evidence="13 14">
    <name type="scientific">Trichuris muris</name>
    <name type="common">Mouse whipworm</name>
    <dbReference type="NCBI Taxonomy" id="70415"/>
    <lineage>
        <taxon>Eukaryota</taxon>
        <taxon>Metazoa</taxon>
        <taxon>Ecdysozoa</taxon>
        <taxon>Nematoda</taxon>
        <taxon>Enoplea</taxon>
        <taxon>Dorylaimia</taxon>
        <taxon>Trichinellida</taxon>
        <taxon>Trichuridae</taxon>
        <taxon>Trichuris</taxon>
    </lineage>
</organism>
<dbReference type="InterPro" id="IPR001736">
    <property type="entry name" value="PLipase_D/transphosphatidylase"/>
</dbReference>
<dbReference type="GO" id="GO:0005524">
    <property type="term" value="F:ATP binding"/>
    <property type="evidence" value="ECO:0007669"/>
    <property type="project" value="UniProtKB-KW"/>
</dbReference>
<reference evidence="14" key="1">
    <citation type="submission" date="2019-12" db="UniProtKB">
        <authorList>
            <consortium name="WormBaseParasite"/>
        </authorList>
    </citation>
    <scope>IDENTIFICATION</scope>
</reference>
<dbReference type="PIRSF" id="PIRSF000850">
    <property type="entry name" value="Phospholipase_D_PSS"/>
    <property type="match status" value="1"/>
</dbReference>
<evidence type="ECO:0000256" key="3">
    <source>
        <dbReference type="ARBA" id="ARBA00010682"/>
    </source>
</evidence>
<evidence type="ECO:0000256" key="7">
    <source>
        <dbReference type="ARBA" id="ARBA00023098"/>
    </source>
</evidence>
<dbReference type="Proteomes" id="UP000046395">
    <property type="component" value="Unassembled WGS sequence"/>
</dbReference>
<evidence type="ECO:0000259" key="12">
    <source>
        <dbReference type="PROSITE" id="PS50035"/>
    </source>
</evidence>
<evidence type="ECO:0000313" key="13">
    <source>
        <dbReference type="Proteomes" id="UP000046395"/>
    </source>
</evidence>
<accession>A0A5S6QRB5</accession>
<keyword evidence="4 11" id="KW-0444">Lipid biosynthesis</keyword>
<dbReference type="WBParaSite" id="TMUE_2000009699.1">
    <property type="protein sequence ID" value="TMUE_2000009699.1"/>
    <property type="gene ID" value="WBGene00300702"/>
</dbReference>
<dbReference type="CDD" id="cd09137">
    <property type="entry name" value="PLDc_PGS1_euk_2"/>
    <property type="match status" value="1"/>
</dbReference>
<keyword evidence="11" id="KW-0496">Mitochondrion</keyword>
<comment type="pathway">
    <text evidence="2 11">Phospholipid metabolism; phosphatidylglycerol biosynthesis; phosphatidylglycerol from CDP-diacylglycerol: step 1/2.</text>
</comment>
<comment type="subcellular location">
    <subcellularLocation>
        <location evidence="11">Mitochondrion</location>
    </subcellularLocation>
</comment>
<evidence type="ECO:0000256" key="11">
    <source>
        <dbReference type="RuleBase" id="RU365024"/>
    </source>
</evidence>